<keyword evidence="3 6" id="KW-0812">Transmembrane</keyword>
<dbReference type="Proteomes" id="UP000196365">
    <property type="component" value="Unassembled WGS sequence"/>
</dbReference>
<dbReference type="PANTHER" id="PTHR30213:SF0">
    <property type="entry name" value="UPF0761 MEMBRANE PROTEIN YIHY"/>
    <property type="match status" value="1"/>
</dbReference>
<feature type="transmembrane region" description="Helical" evidence="6">
    <location>
        <begin position="96"/>
        <end position="116"/>
    </location>
</feature>
<feature type="transmembrane region" description="Helical" evidence="6">
    <location>
        <begin position="214"/>
        <end position="235"/>
    </location>
</feature>
<accession>A0A1T4KR00</accession>
<dbReference type="OrthoDB" id="9775903at2"/>
<feature type="transmembrane region" description="Helical" evidence="6">
    <location>
        <begin position="182"/>
        <end position="202"/>
    </location>
</feature>
<gene>
    <name evidence="7" type="ORF">SAMN02745973_00666</name>
</gene>
<dbReference type="Pfam" id="PF03631">
    <property type="entry name" value="Virul_fac_BrkB"/>
    <property type="match status" value="1"/>
</dbReference>
<dbReference type="PIRSF" id="PIRSF035875">
    <property type="entry name" value="RNase_BN"/>
    <property type="match status" value="1"/>
</dbReference>
<evidence type="ECO:0000256" key="1">
    <source>
        <dbReference type="ARBA" id="ARBA00004651"/>
    </source>
</evidence>
<evidence type="ECO:0000256" key="2">
    <source>
        <dbReference type="ARBA" id="ARBA00022475"/>
    </source>
</evidence>
<dbReference type="AlphaFoldDB" id="A0A1T4KR00"/>
<reference evidence="7 8" key="1">
    <citation type="submission" date="2017-02" db="EMBL/GenBank/DDBJ databases">
        <authorList>
            <person name="Peterson S.W."/>
        </authorList>
    </citation>
    <scope>NUCLEOTIDE SEQUENCE [LARGE SCALE GENOMIC DNA]</scope>
    <source>
        <strain evidence="7 8">DSM 15102</strain>
    </source>
</reference>
<keyword evidence="5 6" id="KW-0472">Membrane</keyword>
<dbReference type="PANTHER" id="PTHR30213">
    <property type="entry name" value="INNER MEMBRANE PROTEIN YHJD"/>
    <property type="match status" value="1"/>
</dbReference>
<dbReference type="NCBIfam" id="TIGR00765">
    <property type="entry name" value="yihY_not_rbn"/>
    <property type="match status" value="1"/>
</dbReference>
<dbReference type="GO" id="GO:0005886">
    <property type="term" value="C:plasma membrane"/>
    <property type="evidence" value="ECO:0007669"/>
    <property type="project" value="UniProtKB-SubCell"/>
</dbReference>
<evidence type="ECO:0000256" key="3">
    <source>
        <dbReference type="ARBA" id="ARBA00022692"/>
    </source>
</evidence>
<keyword evidence="8" id="KW-1185">Reference proteome</keyword>
<dbReference type="InterPro" id="IPR017039">
    <property type="entry name" value="Virul_fac_BrkB"/>
</dbReference>
<evidence type="ECO:0000313" key="7">
    <source>
        <dbReference type="EMBL" id="SJZ44841.1"/>
    </source>
</evidence>
<dbReference type="RefSeq" id="WP_087678089.1">
    <property type="nucleotide sequence ID" value="NZ_FUWV01000002.1"/>
</dbReference>
<organism evidence="7 8">
    <name type="scientific">Garciella nitratireducens DSM 15102</name>
    <dbReference type="NCBI Taxonomy" id="1121911"/>
    <lineage>
        <taxon>Bacteria</taxon>
        <taxon>Bacillati</taxon>
        <taxon>Bacillota</taxon>
        <taxon>Clostridia</taxon>
        <taxon>Eubacteriales</taxon>
        <taxon>Eubacteriaceae</taxon>
        <taxon>Garciella</taxon>
    </lineage>
</organism>
<protein>
    <submittedName>
        <fullName evidence="7">Membrane protein</fullName>
    </submittedName>
</protein>
<evidence type="ECO:0000256" key="5">
    <source>
        <dbReference type="ARBA" id="ARBA00023136"/>
    </source>
</evidence>
<evidence type="ECO:0000313" key="8">
    <source>
        <dbReference type="Proteomes" id="UP000196365"/>
    </source>
</evidence>
<evidence type="ECO:0000256" key="4">
    <source>
        <dbReference type="ARBA" id="ARBA00022989"/>
    </source>
</evidence>
<dbReference type="EMBL" id="FUWV01000002">
    <property type="protein sequence ID" value="SJZ44841.1"/>
    <property type="molecule type" value="Genomic_DNA"/>
</dbReference>
<evidence type="ECO:0000256" key="6">
    <source>
        <dbReference type="SAM" id="Phobius"/>
    </source>
</evidence>
<feature type="transmembrane region" description="Helical" evidence="6">
    <location>
        <begin position="137"/>
        <end position="170"/>
    </location>
</feature>
<keyword evidence="4 6" id="KW-1133">Transmembrane helix</keyword>
<feature type="transmembrane region" description="Helical" evidence="6">
    <location>
        <begin position="247"/>
        <end position="269"/>
    </location>
</feature>
<name>A0A1T4KR00_9FIRM</name>
<feature type="transmembrane region" description="Helical" evidence="6">
    <location>
        <begin position="32"/>
        <end position="56"/>
    </location>
</feature>
<sequence>MKTIENKRAKEFIKSLIKRAQEDEIVSLSAQLAYFLLLSIFPSIIFGITLLGQFPISSNDILNLLHNVSYIVPQDTYILIKSMVLSVFQMSQKGNALSLSIIMSLWSASNGMKAIIRALNKAYNVKEDRDFLHNRFVSIFLVFSVVMAIIIALLLSVFGNFIGNFIYFYFDLEVHFLRFWDITRYGTSVLLLFILFMLLYCLAPNKKLRCREVYKGTIFAVIGWIIVSYLFSYYVDHFANYSATYGSIGGVIVLMIWLYLSSMILILGGEINATLQWFKKNNI</sequence>
<keyword evidence="2" id="KW-1003">Cell membrane</keyword>
<proteinExistence type="predicted"/>
<comment type="subcellular location">
    <subcellularLocation>
        <location evidence="1">Cell membrane</location>
        <topology evidence="1">Multi-pass membrane protein</topology>
    </subcellularLocation>
</comment>